<evidence type="ECO:0000256" key="3">
    <source>
        <dbReference type="ARBA" id="ARBA00023015"/>
    </source>
</evidence>
<keyword evidence="4" id="KW-0238">DNA-binding</keyword>
<feature type="domain" description="Myb-like" evidence="9">
    <location>
        <begin position="64"/>
        <end position="141"/>
    </location>
</feature>
<evidence type="ECO:0000256" key="8">
    <source>
        <dbReference type="SAM" id="MobiDB-lite"/>
    </source>
</evidence>
<evidence type="ECO:0000256" key="2">
    <source>
        <dbReference type="ARBA" id="ARBA00022737"/>
    </source>
</evidence>
<keyword evidence="2" id="KW-0677">Repeat</keyword>
<proteinExistence type="predicted"/>
<evidence type="ECO:0000256" key="4">
    <source>
        <dbReference type="ARBA" id="ARBA00023125"/>
    </source>
</evidence>
<keyword evidence="7" id="KW-0175">Coiled coil</keyword>
<keyword evidence="6" id="KW-0539">Nucleus</keyword>
<feature type="domain" description="Myb-like" evidence="9">
    <location>
        <begin position="363"/>
        <end position="427"/>
    </location>
</feature>
<evidence type="ECO:0000256" key="5">
    <source>
        <dbReference type="ARBA" id="ARBA00023163"/>
    </source>
</evidence>
<feature type="compositionally biased region" description="Polar residues" evidence="8">
    <location>
        <begin position="8"/>
        <end position="31"/>
    </location>
</feature>
<evidence type="ECO:0000256" key="1">
    <source>
        <dbReference type="ARBA" id="ARBA00004123"/>
    </source>
</evidence>
<name>A0A0D6QU72_ARACU</name>
<dbReference type="InterPro" id="IPR001005">
    <property type="entry name" value="SANT/Myb"/>
</dbReference>
<dbReference type="FunFam" id="1.10.10.60:FF:000061">
    <property type="entry name" value="Trihelix transcription factor GT-2"/>
    <property type="match status" value="1"/>
</dbReference>
<evidence type="ECO:0000259" key="9">
    <source>
        <dbReference type="PROSITE" id="PS50090"/>
    </source>
</evidence>
<dbReference type="AlphaFoldDB" id="A0A0D6QU72"/>
<protein>
    <recommendedName>
        <fullName evidence="9">Myb-like domain-containing protein</fullName>
    </recommendedName>
</protein>
<sequence>MVEPLEMINSSPSQQNNHDLSSSQFLETTSIVPYISPENLNPNPKSSISNGPETEEDDKKRDREHKKRSKNWTRVETLKLIKLRTDLEPRFSRSGRKTDLEPRFSRSGRKTELWDEIAEALHKDQFFRDAQQCRDKWEKLMASLKDVREGLKDRSENPYYDDLQPLLAGKCLRREKDLKKEAEFVTRPPEFSGREGFEAAREFSSRVGFEASRDLEDEEDEYMMERMNLKKRKRSGRFISVTDIAAVKTLLEAVISRQQRFFREMLECLERKEQMREQMKQEREDKWREEERAHRNVFNNAMIVMAQKLLGDKGMGFGGGGGGVAGGADVAVATAVAAPSADMANSVGVSVVSAPVGVPRQGGPKKRSKNWKRGEVLQLIKLRGEMDARFANSARRAALWEELAEALGRQGIKRDGKQCREKWDKLMAAYKDVIDGKREEGDLSYFMELKAIVGGRPDEGKLQADIMA</sequence>
<evidence type="ECO:0000256" key="7">
    <source>
        <dbReference type="SAM" id="Coils"/>
    </source>
</evidence>
<feature type="region of interest" description="Disordered" evidence="8">
    <location>
        <begin position="1"/>
        <end position="70"/>
    </location>
</feature>
<dbReference type="GO" id="GO:0003677">
    <property type="term" value="F:DNA binding"/>
    <property type="evidence" value="ECO:0007669"/>
    <property type="project" value="UniProtKB-KW"/>
</dbReference>
<dbReference type="SMART" id="SM00717">
    <property type="entry name" value="SANT"/>
    <property type="match status" value="2"/>
</dbReference>
<dbReference type="GO" id="GO:0006355">
    <property type="term" value="P:regulation of DNA-templated transcription"/>
    <property type="evidence" value="ECO:0007669"/>
    <property type="project" value="UniProtKB-ARBA"/>
</dbReference>
<dbReference type="CDD" id="cd12203">
    <property type="entry name" value="GT1"/>
    <property type="match status" value="2"/>
</dbReference>
<keyword evidence="3" id="KW-0805">Transcription regulation</keyword>
<dbReference type="Pfam" id="PF13837">
    <property type="entry name" value="Myb_DNA-bind_4"/>
    <property type="match status" value="2"/>
</dbReference>
<dbReference type="PANTHER" id="PTHR21654">
    <property type="entry name" value="FI21293P1"/>
    <property type="match status" value="1"/>
</dbReference>
<dbReference type="Gene3D" id="1.10.10.60">
    <property type="entry name" value="Homeodomain-like"/>
    <property type="match status" value="2"/>
</dbReference>
<reference evidence="10" key="1">
    <citation type="submission" date="2015-03" db="EMBL/GenBank/DDBJ databases">
        <title>A transcriptome of Araucaria cunninghamii, an australian fine timber species.</title>
        <authorList>
            <person name="Jing Yi C.J.Y."/>
            <person name="Yin San L.Y.S."/>
            <person name="Abdul Karim S.S."/>
            <person name="Wan Azmi N.N."/>
            <person name="Hercus R.R."/>
            <person name="Croft L.L."/>
        </authorList>
    </citation>
    <scope>NUCLEOTIDE SEQUENCE</scope>
    <source>
        <strain evidence="10">MI0301</strain>
        <tissue evidence="10">Leaf</tissue>
    </source>
</reference>
<dbReference type="GO" id="GO:0005634">
    <property type="term" value="C:nucleus"/>
    <property type="evidence" value="ECO:0007669"/>
    <property type="project" value="UniProtKB-SubCell"/>
</dbReference>
<organism evidence="10">
    <name type="scientific">Araucaria cunninghamii</name>
    <name type="common">Hoop pine</name>
    <name type="synonym">Moreton Bay pine</name>
    <dbReference type="NCBI Taxonomy" id="56994"/>
    <lineage>
        <taxon>Eukaryota</taxon>
        <taxon>Viridiplantae</taxon>
        <taxon>Streptophyta</taxon>
        <taxon>Embryophyta</taxon>
        <taxon>Tracheophyta</taxon>
        <taxon>Spermatophyta</taxon>
        <taxon>Pinopsida</taxon>
        <taxon>Pinidae</taxon>
        <taxon>Conifers II</taxon>
        <taxon>Araucariales</taxon>
        <taxon>Araucariaceae</taxon>
        <taxon>Araucaria</taxon>
    </lineage>
</organism>
<dbReference type="PROSITE" id="PS50090">
    <property type="entry name" value="MYB_LIKE"/>
    <property type="match status" value="2"/>
</dbReference>
<comment type="subcellular location">
    <subcellularLocation>
        <location evidence="1">Nucleus</location>
    </subcellularLocation>
</comment>
<evidence type="ECO:0000256" key="6">
    <source>
        <dbReference type="ARBA" id="ARBA00023242"/>
    </source>
</evidence>
<feature type="compositionally biased region" description="Polar residues" evidence="8">
    <location>
        <begin position="38"/>
        <end position="52"/>
    </location>
</feature>
<dbReference type="PANTHER" id="PTHR21654:SF84">
    <property type="entry name" value="SI:DKEY-66I24.7"/>
    <property type="match status" value="1"/>
</dbReference>
<feature type="coiled-coil region" evidence="7">
    <location>
        <begin position="262"/>
        <end position="292"/>
    </location>
</feature>
<accession>A0A0D6QU72</accession>
<evidence type="ECO:0000313" key="10">
    <source>
        <dbReference type="EMBL" id="JAG94074.1"/>
    </source>
</evidence>
<keyword evidence="5" id="KW-0804">Transcription</keyword>
<dbReference type="EMBL" id="GCKF01044660">
    <property type="protein sequence ID" value="JAG94074.1"/>
    <property type="molecule type" value="Transcribed_RNA"/>
</dbReference>
<dbReference type="InterPro" id="IPR044822">
    <property type="entry name" value="Myb_DNA-bind_4"/>
</dbReference>